<dbReference type="EMBL" id="HBJA01092753">
    <property type="protein sequence ID" value="CAE0821047.1"/>
    <property type="molecule type" value="Transcribed_RNA"/>
</dbReference>
<feature type="signal peptide" evidence="1">
    <location>
        <begin position="1"/>
        <end position="18"/>
    </location>
</feature>
<gene>
    <name evidence="2" type="ORF">EGYM00163_LOCUS32219</name>
</gene>
<proteinExistence type="predicted"/>
<name>A0A7S4LCW7_9EUGL</name>
<feature type="chain" id="PRO_5030733383" evidence="1">
    <location>
        <begin position="19"/>
        <end position="102"/>
    </location>
</feature>
<sequence length="102" mass="11739">MGLHLLVLPDMLNWLVQGVPGEKRPHCVCHVMHCILLFTLVAYPPSPLRKHGPGSKNDDIRRALCSDKTALVLSLMWDEIQHCRQWQHQSLLQPEPKMKGWL</sequence>
<keyword evidence="1" id="KW-0732">Signal</keyword>
<reference evidence="2" key="1">
    <citation type="submission" date="2021-01" db="EMBL/GenBank/DDBJ databases">
        <authorList>
            <person name="Corre E."/>
            <person name="Pelletier E."/>
            <person name="Niang G."/>
            <person name="Scheremetjew M."/>
            <person name="Finn R."/>
            <person name="Kale V."/>
            <person name="Holt S."/>
            <person name="Cochrane G."/>
            <person name="Meng A."/>
            <person name="Brown T."/>
            <person name="Cohen L."/>
        </authorList>
    </citation>
    <scope>NUCLEOTIDE SEQUENCE</scope>
    <source>
        <strain evidence="2">CCMP1594</strain>
    </source>
</reference>
<protein>
    <submittedName>
        <fullName evidence="2">Uncharacterized protein</fullName>
    </submittedName>
</protein>
<evidence type="ECO:0000313" key="2">
    <source>
        <dbReference type="EMBL" id="CAE0821047.1"/>
    </source>
</evidence>
<accession>A0A7S4LCW7</accession>
<dbReference type="AlphaFoldDB" id="A0A7S4LCW7"/>
<organism evidence="2">
    <name type="scientific">Eutreptiella gymnastica</name>
    <dbReference type="NCBI Taxonomy" id="73025"/>
    <lineage>
        <taxon>Eukaryota</taxon>
        <taxon>Discoba</taxon>
        <taxon>Euglenozoa</taxon>
        <taxon>Euglenida</taxon>
        <taxon>Spirocuta</taxon>
        <taxon>Euglenophyceae</taxon>
        <taxon>Eutreptiales</taxon>
        <taxon>Eutreptiaceae</taxon>
        <taxon>Eutreptiella</taxon>
    </lineage>
</organism>
<evidence type="ECO:0000256" key="1">
    <source>
        <dbReference type="SAM" id="SignalP"/>
    </source>
</evidence>